<evidence type="ECO:0000259" key="1">
    <source>
        <dbReference type="Pfam" id="PF00239"/>
    </source>
</evidence>
<dbReference type="KEGG" id="scb:SCAB_29141"/>
<reference evidence="2 3" key="1">
    <citation type="journal article" date="2010" name="Mol. Plant Microbe Interact.">
        <title>Streptomyces scabies 87-22 contains a coronafacic acid-like biosynthetic cluster that contributes to plant-microbe interactions.</title>
        <authorList>
            <person name="Bignell D.R."/>
            <person name="Seipke R.F."/>
            <person name="Huguet-Tapia J.C."/>
            <person name="Chambers A.H."/>
            <person name="Parry R.J."/>
            <person name="Loria R."/>
        </authorList>
    </citation>
    <scope>NUCLEOTIDE SEQUENCE [LARGE SCALE GENOMIC DNA]</scope>
    <source>
        <strain evidence="2 3">87.22</strain>
    </source>
</reference>
<gene>
    <name evidence="2" type="ordered locus">SCAB_29141</name>
</gene>
<evidence type="ECO:0000313" key="3">
    <source>
        <dbReference type="Proteomes" id="UP000001444"/>
    </source>
</evidence>
<dbReference type="STRING" id="680198.SCAB_29141"/>
<dbReference type="Proteomes" id="UP000001444">
    <property type="component" value="Chromosome"/>
</dbReference>
<name>C9Z8I8_STRSW</name>
<sequence length="108" mass="11939">MTNQELPLIYGYMRVPRSHTDEELLALERGLQRFAASEGYQYATTFQEFVPGCTGAFGALVAELTRVGGRHVVVPTIDHLALHPLLQVHMLAKLELDAGAEVFEVVES</sequence>
<dbReference type="InterPro" id="IPR006119">
    <property type="entry name" value="Resolv_N"/>
</dbReference>
<proteinExistence type="predicted"/>
<dbReference type="EMBL" id="FN554889">
    <property type="protein sequence ID" value="CBG70016.1"/>
    <property type="molecule type" value="Genomic_DNA"/>
</dbReference>
<feature type="domain" description="Resolvase/invertase-type recombinase catalytic" evidence="1">
    <location>
        <begin position="9"/>
        <end position="102"/>
    </location>
</feature>
<accession>C9Z8I8</accession>
<dbReference type="GO" id="GO:0000150">
    <property type="term" value="F:DNA strand exchange activity"/>
    <property type="evidence" value="ECO:0007669"/>
    <property type="project" value="InterPro"/>
</dbReference>
<dbReference type="eggNOG" id="ENOG502ZDW9">
    <property type="taxonomic scope" value="Bacteria"/>
</dbReference>
<dbReference type="GeneID" id="24307853"/>
<dbReference type="RefSeq" id="WP_013000694.1">
    <property type="nucleotide sequence ID" value="NC_013929.1"/>
</dbReference>
<dbReference type="Pfam" id="PF00239">
    <property type="entry name" value="Resolvase"/>
    <property type="match status" value="1"/>
</dbReference>
<dbReference type="HOGENOM" id="CLU_160470_0_0_11"/>
<dbReference type="AlphaFoldDB" id="C9Z8I8"/>
<dbReference type="GO" id="GO:0003677">
    <property type="term" value="F:DNA binding"/>
    <property type="evidence" value="ECO:0007669"/>
    <property type="project" value="InterPro"/>
</dbReference>
<protein>
    <recommendedName>
        <fullName evidence="1">Resolvase/invertase-type recombinase catalytic domain-containing protein</fullName>
    </recommendedName>
</protein>
<keyword evidence="3" id="KW-1185">Reference proteome</keyword>
<organism evidence="2 3">
    <name type="scientific">Streptomyces scabiei (strain 87.22)</name>
    <dbReference type="NCBI Taxonomy" id="680198"/>
    <lineage>
        <taxon>Bacteria</taxon>
        <taxon>Bacillati</taxon>
        <taxon>Actinomycetota</taxon>
        <taxon>Actinomycetes</taxon>
        <taxon>Kitasatosporales</taxon>
        <taxon>Streptomycetaceae</taxon>
        <taxon>Streptomyces</taxon>
    </lineage>
</organism>
<evidence type="ECO:0000313" key="2">
    <source>
        <dbReference type="EMBL" id="CBG70016.1"/>
    </source>
</evidence>